<evidence type="ECO:0000259" key="12">
    <source>
        <dbReference type="PROSITE" id="PS50991"/>
    </source>
</evidence>
<dbReference type="InterPro" id="IPR050073">
    <property type="entry name" value="2-IPM_HCS-like"/>
</dbReference>
<gene>
    <name evidence="13" type="ORF">Fot_22696</name>
</gene>
<dbReference type="Gene3D" id="3.30.160.270">
    <property type="match status" value="1"/>
</dbReference>
<dbReference type="PROSITE" id="PS50991">
    <property type="entry name" value="PYR_CT"/>
    <property type="match status" value="1"/>
</dbReference>
<keyword evidence="7" id="KW-0432">Leucine biosynthesis</keyword>
<evidence type="ECO:0000256" key="11">
    <source>
        <dbReference type="ARBA" id="ARBA00023304"/>
    </source>
</evidence>
<dbReference type="EC" id="2.3.3.13" evidence="6"/>
<evidence type="ECO:0000256" key="9">
    <source>
        <dbReference type="ARBA" id="ARBA00022679"/>
    </source>
</evidence>
<evidence type="ECO:0000256" key="2">
    <source>
        <dbReference type="ARBA" id="ARBA00001968"/>
    </source>
</evidence>
<evidence type="ECO:0000313" key="14">
    <source>
        <dbReference type="Proteomes" id="UP001604277"/>
    </source>
</evidence>
<evidence type="ECO:0000256" key="10">
    <source>
        <dbReference type="ARBA" id="ARBA00022723"/>
    </source>
</evidence>
<dbReference type="Gene3D" id="3.20.20.70">
    <property type="entry name" value="Aldolase class I"/>
    <property type="match status" value="1"/>
</dbReference>
<comment type="function">
    <text evidence="3">Catalyzes the condensation of the acetyl group of acetyl-CoA with 3-methyl-2-oxobutanoate (2-oxoisovalerate) to form 3-carboxy-3-hydroxy-4-methylpentanoate (2-isopropylmalate).</text>
</comment>
<dbReference type="Pfam" id="PF00682">
    <property type="entry name" value="HMGL-like"/>
    <property type="match status" value="1"/>
</dbReference>
<dbReference type="PANTHER" id="PTHR10277">
    <property type="entry name" value="HOMOCITRATE SYNTHASE-RELATED"/>
    <property type="match status" value="1"/>
</dbReference>
<dbReference type="FunFam" id="3.20.20.70:FF:000010">
    <property type="entry name" value="2-isopropylmalate synthase"/>
    <property type="match status" value="1"/>
</dbReference>
<evidence type="ECO:0000313" key="13">
    <source>
        <dbReference type="EMBL" id="KAL2530095.1"/>
    </source>
</evidence>
<dbReference type="SUPFAM" id="SSF110921">
    <property type="entry name" value="2-isopropylmalate synthase LeuA, allosteric (dimerisation) domain"/>
    <property type="match status" value="1"/>
</dbReference>
<dbReference type="InterPro" id="IPR000891">
    <property type="entry name" value="PYR_CT"/>
</dbReference>
<comment type="caution">
    <text evidence="13">The sequence shown here is derived from an EMBL/GenBank/DDBJ whole genome shotgun (WGS) entry which is preliminary data.</text>
</comment>
<dbReference type="FunFam" id="3.30.160.270:FF:000004">
    <property type="entry name" value="2-isopropylmalate synthase B"/>
    <property type="match status" value="1"/>
</dbReference>
<evidence type="ECO:0000256" key="6">
    <source>
        <dbReference type="ARBA" id="ARBA00012973"/>
    </source>
</evidence>
<dbReference type="SUPFAM" id="SSF51569">
    <property type="entry name" value="Aldolase"/>
    <property type="match status" value="1"/>
</dbReference>
<comment type="cofactor">
    <cofactor evidence="2">
        <name>a divalent metal cation</name>
        <dbReference type="ChEBI" id="CHEBI:60240"/>
    </cofactor>
</comment>
<feature type="domain" description="Pyruvate carboxyltransferase" evidence="12">
    <location>
        <begin position="69"/>
        <end position="349"/>
    </location>
</feature>
<protein>
    <recommendedName>
        <fullName evidence="6">2-isopropylmalate synthase</fullName>
        <ecNumber evidence="6">2.3.3.13</ecNumber>
    </recommendedName>
</protein>
<sequence length="619" mass="66957">MAASSSICRHNLPVSPPISSFHSNKLHTLFRFSPQKDFLNDRNALILRCSLRGNRPEYIPNHIPDPKYVRIFDTTLRDGEQSPGATMTTKEKLDIARQLARLGVDIIEAGFPASSEADFEAVKLIALEVGNVDSGDGDGDGQEVHVPVICGLARCNKRDIDKAWEAVKGAKKPRIHTFIATSEIHMKYKLKMTPEQVIEKARSMVAHARSLGCNDVEFSPEDAGRSDREFLYQILGEVIRAGATTLNIPDTVGYTLPTEFGQLIANIKANTPGIENVIISTHCQNDLGLSTANTLEGARAGARQVEVTINGIGERAGNASLEEVVMAFKCRGEQILDGLYTGINTQHIIMASKMVEEYSGLRVQPHKAIVGANAFAHESGIHQDGMLKHKNTYEIISPEDIGLLRSNESGIVLGKLSGRHALKAKMLELGYDIDGNKLDDLFTRFKDVAGNKKNITDDDLVALVSDEVFQPQEVWKVGDVQVTCGTLGLSTATVKLIDANGEEHVACSVGTGPVDAAYKAIDLVIKVPVTLLDYSMSAVTEGIDAIATTRVLIRGNDSITSTHASTGQTMNRAFSGNGAAMDIVISSVRAYIGALNKMIGFNNRLRTEDPPVKVGVVCG</sequence>
<name>A0ABD1UYI2_9LAMI</name>
<evidence type="ECO:0000256" key="8">
    <source>
        <dbReference type="ARBA" id="ARBA00022605"/>
    </source>
</evidence>
<reference evidence="14" key="1">
    <citation type="submission" date="2024-07" db="EMBL/GenBank/DDBJ databases">
        <title>Two chromosome-level genome assemblies of Korean endemic species Abeliophyllum distichum and Forsythia ovata (Oleaceae).</title>
        <authorList>
            <person name="Jang H."/>
        </authorList>
    </citation>
    <scope>NUCLEOTIDE SEQUENCE [LARGE SCALE GENOMIC DNA]</scope>
</reference>
<dbReference type="Gene3D" id="1.10.238.260">
    <property type="match status" value="1"/>
</dbReference>
<evidence type="ECO:0000256" key="3">
    <source>
        <dbReference type="ARBA" id="ARBA00003715"/>
    </source>
</evidence>
<dbReference type="InterPro" id="IPR013709">
    <property type="entry name" value="2-isopropylmalate_synth_dimer"/>
</dbReference>
<proteinExistence type="inferred from homology"/>
<dbReference type="NCBIfam" id="NF002086">
    <property type="entry name" value="PRK00915.1-3"/>
    <property type="match status" value="1"/>
</dbReference>
<evidence type="ECO:0000256" key="5">
    <source>
        <dbReference type="ARBA" id="ARBA00009396"/>
    </source>
</evidence>
<evidence type="ECO:0000256" key="7">
    <source>
        <dbReference type="ARBA" id="ARBA00022430"/>
    </source>
</evidence>
<comment type="catalytic activity">
    <reaction evidence="1">
        <text>3-methyl-2-oxobutanoate + acetyl-CoA + H2O = (2S)-2-isopropylmalate + CoA + H(+)</text>
        <dbReference type="Rhea" id="RHEA:21524"/>
        <dbReference type="ChEBI" id="CHEBI:1178"/>
        <dbReference type="ChEBI" id="CHEBI:11851"/>
        <dbReference type="ChEBI" id="CHEBI:15377"/>
        <dbReference type="ChEBI" id="CHEBI:15378"/>
        <dbReference type="ChEBI" id="CHEBI:57287"/>
        <dbReference type="ChEBI" id="CHEBI:57288"/>
        <dbReference type="EC" id="2.3.3.13"/>
    </reaction>
</comment>
<dbReference type="InterPro" id="IPR013785">
    <property type="entry name" value="Aldolase_TIM"/>
</dbReference>
<keyword evidence="9" id="KW-0808">Transferase</keyword>
<dbReference type="PROSITE" id="PS00815">
    <property type="entry name" value="AIPM_HOMOCIT_SYNTH_1"/>
    <property type="match status" value="1"/>
</dbReference>
<dbReference type="Pfam" id="PF08502">
    <property type="entry name" value="LeuA_dimer"/>
    <property type="match status" value="1"/>
</dbReference>
<keyword evidence="11" id="KW-0100">Branched-chain amino acid biosynthesis</keyword>
<dbReference type="PANTHER" id="PTHR10277:SF9">
    <property type="entry name" value="2-ISOPROPYLMALATE SYNTHASE 1, CHLOROPLASTIC-RELATED"/>
    <property type="match status" value="1"/>
</dbReference>
<keyword evidence="8" id="KW-0028">Amino-acid biosynthesis</keyword>
<comment type="similarity">
    <text evidence="5">Belongs to the alpha-IPM synthase/homocitrate synthase family. LeuA type 1 subfamily.</text>
</comment>
<dbReference type="GO" id="GO:0003852">
    <property type="term" value="F:2-isopropylmalate synthase activity"/>
    <property type="evidence" value="ECO:0007669"/>
    <property type="project" value="UniProtKB-EC"/>
</dbReference>
<dbReference type="InterPro" id="IPR054691">
    <property type="entry name" value="LeuA/HCS_post-cat"/>
</dbReference>
<dbReference type="CDD" id="cd07940">
    <property type="entry name" value="DRE_TIM_IPMS"/>
    <property type="match status" value="1"/>
</dbReference>
<dbReference type="SMART" id="SM00917">
    <property type="entry name" value="LeuA_dimer"/>
    <property type="match status" value="1"/>
</dbReference>
<dbReference type="NCBIfam" id="TIGR00973">
    <property type="entry name" value="leuA_bact"/>
    <property type="match status" value="1"/>
</dbReference>
<evidence type="ECO:0000256" key="1">
    <source>
        <dbReference type="ARBA" id="ARBA00000064"/>
    </source>
</evidence>
<dbReference type="GO" id="GO:0046872">
    <property type="term" value="F:metal ion binding"/>
    <property type="evidence" value="ECO:0007669"/>
    <property type="project" value="UniProtKB-KW"/>
</dbReference>
<keyword evidence="10" id="KW-0479">Metal-binding</keyword>
<dbReference type="FunFam" id="1.10.238.260:FF:000003">
    <property type="entry name" value="2-isopropylmalate synthase 1 chloroplastic"/>
    <property type="match status" value="1"/>
</dbReference>
<dbReference type="InterPro" id="IPR002034">
    <property type="entry name" value="AIPM/Hcit_synth_CS"/>
</dbReference>
<organism evidence="13 14">
    <name type="scientific">Forsythia ovata</name>
    <dbReference type="NCBI Taxonomy" id="205694"/>
    <lineage>
        <taxon>Eukaryota</taxon>
        <taxon>Viridiplantae</taxon>
        <taxon>Streptophyta</taxon>
        <taxon>Embryophyta</taxon>
        <taxon>Tracheophyta</taxon>
        <taxon>Spermatophyta</taxon>
        <taxon>Magnoliopsida</taxon>
        <taxon>eudicotyledons</taxon>
        <taxon>Gunneridae</taxon>
        <taxon>Pentapetalae</taxon>
        <taxon>asterids</taxon>
        <taxon>lamiids</taxon>
        <taxon>Lamiales</taxon>
        <taxon>Oleaceae</taxon>
        <taxon>Forsythieae</taxon>
        <taxon>Forsythia</taxon>
    </lineage>
</organism>
<dbReference type="GO" id="GO:0009098">
    <property type="term" value="P:L-leucine biosynthetic process"/>
    <property type="evidence" value="ECO:0007669"/>
    <property type="project" value="UniProtKB-KW"/>
</dbReference>
<accession>A0ABD1UYI2</accession>
<keyword evidence="14" id="KW-1185">Reference proteome</keyword>
<dbReference type="Proteomes" id="UP001604277">
    <property type="component" value="Unassembled WGS sequence"/>
</dbReference>
<comment type="pathway">
    <text evidence="4">Amino-acid biosynthesis; L-leucine biosynthesis; L-leucine from 3-methyl-2-oxobutanoate: step 1/4.</text>
</comment>
<evidence type="ECO:0000256" key="4">
    <source>
        <dbReference type="ARBA" id="ARBA00004689"/>
    </source>
</evidence>
<dbReference type="Pfam" id="PF22617">
    <property type="entry name" value="HCS_D2"/>
    <property type="match status" value="1"/>
</dbReference>
<dbReference type="HAMAP" id="MF_01025">
    <property type="entry name" value="LeuA_type1"/>
    <property type="match status" value="1"/>
</dbReference>
<dbReference type="InterPro" id="IPR036230">
    <property type="entry name" value="LeuA_allosteric_dom_sf"/>
</dbReference>
<dbReference type="AlphaFoldDB" id="A0ABD1UYI2"/>
<dbReference type="InterPro" id="IPR005671">
    <property type="entry name" value="LeuA_bact_synth"/>
</dbReference>
<dbReference type="EMBL" id="JBFOLJ010000006">
    <property type="protein sequence ID" value="KAL2530095.1"/>
    <property type="molecule type" value="Genomic_DNA"/>
</dbReference>